<keyword evidence="2" id="KW-1185">Reference proteome</keyword>
<gene>
    <name evidence="1" type="ORF">IMSHALPRED_010122</name>
</gene>
<proteinExistence type="predicted"/>
<protein>
    <submittedName>
        <fullName evidence="1">Uncharacterized protein</fullName>
    </submittedName>
</protein>
<sequence length="143" mass="15744">MFVGDPEGFLAVRFVMWTTLAAIRDMSGRDNFQTPEFTGEYIGVTMADVKSFAPNTIDMIGAGDRTESAVPHIAEAASTAIHSTANVFFDLGDSNLNGTSNDDQQQAEVTYLTQEIPTRDVFIAIIWMLLNLAPHKNNERLSK</sequence>
<evidence type="ECO:0000313" key="2">
    <source>
        <dbReference type="Proteomes" id="UP000664534"/>
    </source>
</evidence>
<evidence type="ECO:0000313" key="1">
    <source>
        <dbReference type="EMBL" id="CAF9935142.1"/>
    </source>
</evidence>
<dbReference type="AlphaFoldDB" id="A0A8H3G1X2"/>
<name>A0A8H3G1X2_9LECA</name>
<dbReference type="Proteomes" id="UP000664534">
    <property type="component" value="Unassembled WGS sequence"/>
</dbReference>
<organism evidence="1 2">
    <name type="scientific">Imshaugia aleurites</name>
    <dbReference type="NCBI Taxonomy" id="172621"/>
    <lineage>
        <taxon>Eukaryota</taxon>
        <taxon>Fungi</taxon>
        <taxon>Dikarya</taxon>
        <taxon>Ascomycota</taxon>
        <taxon>Pezizomycotina</taxon>
        <taxon>Lecanoromycetes</taxon>
        <taxon>OSLEUM clade</taxon>
        <taxon>Lecanoromycetidae</taxon>
        <taxon>Lecanorales</taxon>
        <taxon>Lecanorineae</taxon>
        <taxon>Parmeliaceae</taxon>
        <taxon>Imshaugia</taxon>
    </lineage>
</organism>
<reference evidence="1" key="1">
    <citation type="submission" date="2021-03" db="EMBL/GenBank/DDBJ databases">
        <authorList>
            <person name="Tagirdzhanova G."/>
        </authorList>
    </citation>
    <scope>NUCLEOTIDE SEQUENCE</scope>
</reference>
<accession>A0A8H3G1X2</accession>
<dbReference type="EMBL" id="CAJPDT010000081">
    <property type="protein sequence ID" value="CAF9935142.1"/>
    <property type="molecule type" value="Genomic_DNA"/>
</dbReference>
<comment type="caution">
    <text evidence="1">The sequence shown here is derived from an EMBL/GenBank/DDBJ whole genome shotgun (WGS) entry which is preliminary data.</text>
</comment>
<dbReference type="OrthoDB" id="5430618at2759"/>